<evidence type="ECO:0000313" key="1">
    <source>
        <dbReference type="EMBL" id="TRY55826.1"/>
    </source>
</evidence>
<name>A0A553MRL0_9TELE</name>
<keyword evidence="2" id="KW-1185">Reference proteome</keyword>
<protein>
    <submittedName>
        <fullName evidence="1">Uncharacterized protein</fullName>
    </submittedName>
</protein>
<reference evidence="1 2" key="1">
    <citation type="journal article" date="2019" name="Sci. Data">
        <title>Hybrid genome assembly and annotation of Danionella translucida.</title>
        <authorList>
            <person name="Kadobianskyi M."/>
            <person name="Schulze L."/>
            <person name="Schuelke M."/>
            <person name="Judkewitz B."/>
        </authorList>
    </citation>
    <scope>NUCLEOTIDE SEQUENCE [LARGE SCALE GENOMIC DNA]</scope>
    <source>
        <strain evidence="1 2">Bolton</strain>
    </source>
</reference>
<comment type="caution">
    <text evidence="1">The sequence shown here is derived from an EMBL/GenBank/DDBJ whole genome shotgun (WGS) entry which is preliminary data.</text>
</comment>
<proteinExistence type="predicted"/>
<gene>
    <name evidence="1" type="ORF">DNTS_035035</name>
</gene>
<dbReference type="EMBL" id="SRMA01027307">
    <property type="protein sequence ID" value="TRY55826.1"/>
    <property type="molecule type" value="Genomic_DNA"/>
</dbReference>
<sequence>MVLVMARPVPLNRTCDVTHLSPSNRDMAKFRMFLILLPSFTRISRTSDDTPGIGHGIVSRVAATFR</sequence>
<organism evidence="1 2">
    <name type="scientific">Danionella cerebrum</name>
    <dbReference type="NCBI Taxonomy" id="2873325"/>
    <lineage>
        <taxon>Eukaryota</taxon>
        <taxon>Metazoa</taxon>
        <taxon>Chordata</taxon>
        <taxon>Craniata</taxon>
        <taxon>Vertebrata</taxon>
        <taxon>Euteleostomi</taxon>
        <taxon>Actinopterygii</taxon>
        <taxon>Neopterygii</taxon>
        <taxon>Teleostei</taxon>
        <taxon>Ostariophysi</taxon>
        <taxon>Cypriniformes</taxon>
        <taxon>Danionidae</taxon>
        <taxon>Danioninae</taxon>
        <taxon>Danionella</taxon>
    </lineage>
</organism>
<accession>A0A553MRL0</accession>
<evidence type="ECO:0000313" key="2">
    <source>
        <dbReference type="Proteomes" id="UP000316079"/>
    </source>
</evidence>
<dbReference type="AlphaFoldDB" id="A0A553MRL0"/>
<dbReference type="Proteomes" id="UP000316079">
    <property type="component" value="Unassembled WGS sequence"/>
</dbReference>